<protein>
    <submittedName>
        <fullName evidence="6">Serine/threonine-protein kinase HipA</fullName>
    </submittedName>
</protein>
<dbReference type="EMBL" id="FOHV01000006">
    <property type="protein sequence ID" value="SES96702.1"/>
    <property type="molecule type" value="Genomic_DNA"/>
</dbReference>
<keyword evidence="7" id="KW-1185">Reference proteome</keyword>
<dbReference type="AlphaFoldDB" id="A0A1I0AQK3"/>
<proteinExistence type="inferred from homology"/>
<feature type="domain" description="HipA-like C-terminal" evidence="4">
    <location>
        <begin position="174"/>
        <end position="410"/>
    </location>
</feature>
<evidence type="ECO:0000256" key="3">
    <source>
        <dbReference type="ARBA" id="ARBA00022777"/>
    </source>
</evidence>
<evidence type="ECO:0000313" key="7">
    <source>
        <dbReference type="Proteomes" id="UP000242642"/>
    </source>
</evidence>
<dbReference type="InterPro" id="IPR017508">
    <property type="entry name" value="HipA_N1"/>
</dbReference>
<evidence type="ECO:0000256" key="2">
    <source>
        <dbReference type="ARBA" id="ARBA00022679"/>
    </source>
</evidence>
<evidence type="ECO:0000256" key="1">
    <source>
        <dbReference type="ARBA" id="ARBA00010164"/>
    </source>
</evidence>
<dbReference type="Pfam" id="PF07804">
    <property type="entry name" value="HipA_C"/>
    <property type="match status" value="1"/>
</dbReference>
<dbReference type="PANTHER" id="PTHR37419">
    <property type="entry name" value="SERINE/THREONINE-PROTEIN KINASE TOXIN HIPA"/>
    <property type="match status" value="1"/>
</dbReference>
<dbReference type="Gene3D" id="1.10.1070.20">
    <property type="match status" value="1"/>
</dbReference>
<dbReference type="STRING" id="1123402.SAMN02583745_01023"/>
<dbReference type="OrthoDB" id="9805913at2"/>
<keyword evidence="3 6" id="KW-0418">Kinase</keyword>
<dbReference type="PANTHER" id="PTHR37419:SF8">
    <property type="entry name" value="TOXIN YJJJ"/>
    <property type="match status" value="1"/>
</dbReference>
<accession>A0A1I0AQK3</accession>
<comment type="similarity">
    <text evidence="1">Belongs to the HipA Ser/Thr kinase family.</text>
</comment>
<keyword evidence="2" id="KW-0808">Transferase</keyword>
<evidence type="ECO:0000313" key="6">
    <source>
        <dbReference type="EMBL" id="SES96702.1"/>
    </source>
</evidence>
<organism evidence="6 7">
    <name type="scientific">Thorsellia anophelis DSM 18579</name>
    <dbReference type="NCBI Taxonomy" id="1123402"/>
    <lineage>
        <taxon>Bacteria</taxon>
        <taxon>Pseudomonadati</taxon>
        <taxon>Pseudomonadota</taxon>
        <taxon>Gammaproteobacteria</taxon>
        <taxon>Enterobacterales</taxon>
        <taxon>Thorselliaceae</taxon>
        <taxon>Thorsellia</taxon>
    </lineage>
</organism>
<evidence type="ECO:0000259" key="5">
    <source>
        <dbReference type="Pfam" id="PF13657"/>
    </source>
</evidence>
<dbReference type="InterPro" id="IPR052028">
    <property type="entry name" value="HipA_Ser/Thr_kinase"/>
</dbReference>
<dbReference type="Pfam" id="PF13657">
    <property type="entry name" value="Couple_hipA"/>
    <property type="match status" value="1"/>
</dbReference>
<dbReference type="Proteomes" id="UP000242642">
    <property type="component" value="Unassembled WGS sequence"/>
</dbReference>
<dbReference type="GO" id="GO:0004674">
    <property type="term" value="F:protein serine/threonine kinase activity"/>
    <property type="evidence" value="ECO:0007669"/>
    <property type="project" value="TreeGrafter"/>
</dbReference>
<name>A0A1I0AQK3_9GAMM</name>
<dbReference type="RefSeq" id="WP_093318329.1">
    <property type="nucleotide sequence ID" value="NZ_FOHV01000006.1"/>
</dbReference>
<sequence length="448" mass="50414">MNFKPIRKLSVNRKLTNGQTVFAGTLAQNHTAVYFQYDQIYLDRYGNLSPFLLKGDTSLQVAPKLPHFGLHGVYADSLPDDWGLSLQDRFFRQCGILPTQVTAMDRLAFVGEHAIGALSFLPQSQYQPNQLDTYNLATLGLSAQSLFDSQFSRNLASENDLVDILGMLVNVGTSGGARPKAQIYLRPEDLEHSIPKMRSTQNRVYRVIPQKDDEAWIIKFTSQNLPLGHEEGLCEGVYLQLADIAKCRPQTWSLIEAPEKSGALAWLAVKRFDCTNQNNGRFHLHSACGLLDADYRSPSLDYEDLIKLSRQLCQSVEAGKLQFRRAMFNLFASNQDDHSKNWSFLQDDNGNWHVAPFFDVTFSPHPFNQHATAFCGYGNTPSLKSIQQLAAVAGIESWNDARMIITEVVEVLSDFAKVAKSLDVKANTIRLIQNILDIRRRENIALLK</sequence>
<gene>
    <name evidence="6" type="ORF">SAMN02583745_01023</name>
</gene>
<feature type="domain" description="HipA N-terminal subdomain 1" evidence="5">
    <location>
        <begin position="22"/>
        <end position="120"/>
    </location>
</feature>
<evidence type="ECO:0000259" key="4">
    <source>
        <dbReference type="Pfam" id="PF07804"/>
    </source>
</evidence>
<dbReference type="GO" id="GO:0005829">
    <property type="term" value="C:cytosol"/>
    <property type="evidence" value="ECO:0007669"/>
    <property type="project" value="TreeGrafter"/>
</dbReference>
<reference evidence="7" key="1">
    <citation type="submission" date="2016-10" db="EMBL/GenBank/DDBJ databases">
        <authorList>
            <person name="Varghese N."/>
            <person name="Submissions S."/>
        </authorList>
    </citation>
    <scope>NUCLEOTIDE SEQUENCE [LARGE SCALE GENOMIC DNA]</scope>
    <source>
        <strain evidence="7">DSM 18579</strain>
    </source>
</reference>
<dbReference type="InterPro" id="IPR012893">
    <property type="entry name" value="HipA-like_C"/>
</dbReference>